<proteinExistence type="predicted"/>
<dbReference type="GO" id="GO:0016746">
    <property type="term" value="F:acyltransferase activity"/>
    <property type="evidence" value="ECO:0007669"/>
    <property type="project" value="UniProtKB-KW"/>
</dbReference>
<keyword evidence="2 5" id="KW-0012">Acyltransferase</keyword>
<dbReference type="Pfam" id="PF01553">
    <property type="entry name" value="Acyltransferase"/>
    <property type="match status" value="1"/>
</dbReference>
<keyword evidence="6" id="KW-1185">Reference proteome</keyword>
<dbReference type="SMART" id="SM00563">
    <property type="entry name" value="PlsC"/>
    <property type="match status" value="1"/>
</dbReference>
<dbReference type="PANTHER" id="PTHR10434:SF55">
    <property type="entry name" value="POSSIBLE ACYLTRANSFERASE"/>
    <property type="match status" value="1"/>
</dbReference>
<dbReference type="EMBL" id="BAABBX010000018">
    <property type="protein sequence ID" value="GAA4195031.1"/>
    <property type="molecule type" value="Genomic_DNA"/>
</dbReference>
<evidence type="ECO:0000313" key="6">
    <source>
        <dbReference type="Proteomes" id="UP001500213"/>
    </source>
</evidence>
<feature type="domain" description="Phospholipid/glycerol acyltransferase" evidence="4">
    <location>
        <begin position="43"/>
        <end position="164"/>
    </location>
</feature>
<evidence type="ECO:0000256" key="2">
    <source>
        <dbReference type="ARBA" id="ARBA00023315"/>
    </source>
</evidence>
<sequence>MALKETHRPSIFWPMAWVCFGLLGASVKFRVAHPERIPARGAYVIAPNHYSEIDPVIVGMMLYRAGRIPSFLAKASLFRIPVVGWFLRRSGQVPVERTPAAAARAASPLAGARTLVEKQRIVVVYPEGTLTREPDMWPMRGKTGAARIALEQGIPVIPVAHWGTQALMGRYAKKVSLFRRHPIDFAIGEPVDLSEFAGKPIDQHVLADATEKIMAAITAQLETLRNEKAPAHRWDPAARGQSETGRFES</sequence>
<comment type="caution">
    <text evidence="5">The sequence shown here is derived from an EMBL/GenBank/DDBJ whole genome shotgun (WGS) entry which is preliminary data.</text>
</comment>
<protein>
    <submittedName>
        <fullName evidence="5">Lysophospholipid acyltransferase family protein</fullName>
    </submittedName>
</protein>
<dbReference type="SUPFAM" id="SSF69593">
    <property type="entry name" value="Glycerol-3-phosphate (1)-acyltransferase"/>
    <property type="match status" value="1"/>
</dbReference>
<evidence type="ECO:0000259" key="4">
    <source>
        <dbReference type="SMART" id="SM00563"/>
    </source>
</evidence>
<keyword evidence="1" id="KW-0808">Transferase</keyword>
<evidence type="ECO:0000256" key="1">
    <source>
        <dbReference type="ARBA" id="ARBA00022679"/>
    </source>
</evidence>
<dbReference type="PANTHER" id="PTHR10434">
    <property type="entry name" value="1-ACYL-SN-GLYCEROL-3-PHOSPHATE ACYLTRANSFERASE"/>
    <property type="match status" value="1"/>
</dbReference>
<evidence type="ECO:0000313" key="5">
    <source>
        <dbReference type="EMBL" id="GAA4195031.1"/>
    </source>
</evidence>
<gene>
    <name evidence="5" type="ORF">GCM10022288_31340</name>
</gene>
<reference evidence="6" key="1">
    <citation type="journal article" date="2019" name="Int. J. Syst. Evol. Microbiol.">
        <title>The Global Catalogue of Microorganisms (GCM) 10K type strain sequencing project: providing services to taxonomists for standard genome sequencing and annotation.</title>
        <authorList>
            <consortium name="The Broad Institute Genomics Platform"/>
            <consortium name="The Broad Institute Genome Sequencing Center for Infectious Disease"/>
            <person name="Wu L."/>
            <person name="Ma J."/>
        </authorList>
    </citation>
    <scope>NUCLEOTIDE SEQUENCE [LARGE SCALE GENOMIC DNA]</scope>
    <source>
        <strain evidence="6">JCM 17593</strain>
    </source>
</reference>
<dbReference type="InterPro" id="IPR002123">
    <property type="entry name" value="Plipid/glycerol_acylTrfase"/>
</dbReference>
<dbReference type="CDD" id="cd07989">
    <property type="entry name" value="LPLAT_AGPAT-like"/>
    <property type="match status" value="1"/>
</dbReference>
<name>A0ABP8B0D8_9MICO</name>
<feature type="region of interest" description="Disordered" evidence="3">
    <location>
        <begin position="227"/>
        <end position="249"/>
    </location>
</feature>
<dbReference type="Proteomes" id="UP001500213">
    <property type="component" value="Unassembled WGS sequence"/>
</dbReference>
<feature type="compositionally biased region" description="Basic and acidic residues" evidence="3">
    <location>
        <begin position="227"/>
        <end position="236"/>
    </location>
</feature>
<dbReference type="RefSeq" id="WP_344778642.1">
    <property type="nucleotide sequence ID" value="NZ_BAABBX010000018.1"/>
</dbReference>
<organism evidence="5 6">
    <name type="scientific">Gryllotalpicola kribbensis</name>
    <dbReference type="NCBI Taxonomy" id="993084"/>
    <lineage>
        <taxon>Bacteria</taxon>
        <taxon>Bacillati</taxon>
        <taxon>Actinomycetota</taxon>
        <taxon>Actinomycetes</taxon>
        <taxon>Micrococcales</taxon>
        <taxon>Microbacteriaceae</taxon>
        <taxon>Gryllotalpicola</taxon>
    </lineage>
</organism>
<evidence type="ECO:0000256" key="3">
    <source>
        <dbReference type="SAM" id="MobiDB-lite"/>
    </source>
</evidence>
<accession>A0ABP8B0D8</accession>